<dbReference type="InterPro" id="IPR014787">
    <property type="entry name" value="PSer_Pase_RsbU_N"/>
</dbReference>
<dbReference type="Pfam" id="PF07228">
    <property type="entry name" value="SpoIIE"/>
    <property type="match status" value="1"/>
</dbReference>
<evidence type="ECO:0000259" key="2">
    <source>
        <dbReference type="SMART" id="SM00331"/>
    </source>
</evidence>
<comment type="caution">
    <text evidence="3">The sequence shown here is derived from an EMBL/GenBank/DDBJ whole genome shotgun (WGS) entry which is preliminary data.</text>
</comment>
<dbReference type="InterPro" id="IPR036457">
    <property type="entry name" value="PPM-type-like_dom_sf"/>
</dbReference>
<protein>
    <submittedName>
        <fullName evidence="3">Phosphoserine phosphatase</fullName>
    </submittedName>
</protein>
<dbReference type="FunFam" id="3.60.40.10:FF:000045">
    <property type="entry name" value="Stage II sporulation protein E"/>
    <property type="match status" value="1"/>
</dbReference>
<dbReference type="AlphaFoldDB" id="A0A1C0YBG4"/>
<evidence type="ECO:0000313" key="3">
    <source>
        <dbReference type="EMBL" id="OCS84484.1"/>
    </source>
</evidence>
<dbReference type="SMART" id="SM00331">
    <property type="entry name" value="PP2C_SIG"/>
    <property type="match status" value="1"/>
</dbReference>
<dbReference type="Gene3D" id="3.60.40.10">
    <property type="entry name" value="PPM-type phosphatase domain"/>
    <property type="match status" value="1"/>
</dbReference>
<keyword evidence="4" id="KW-1185">Reference proteome</keyword>
<organism evidence="3 4">
    <name type="scientific">Caryophanon tenue</name>
    <dbReference type="NCBI Taxonomy" id="33978"/>
    <lineage>
        <taxon>Bacteria</taxon>
        <taxon>Bacillati</taxon>
        <taxon>Bacillota</taxon>
        <taxon>Bacilli</taxon>
        <taxon>Bacillales</taxon>
        <taxon>Caryophanaceae</taxon>
        <taxon>Caryophanon</taxon>
    </lineage>
</organism>
<dbReference type="GO" id="GO:0016791">
    <property type="term" value="F:phosphatase activity"/>
    <property type="evidence" value="ECO:0007669"/>
    <property type="project" value="TreeGrafter"/>
</dbReference>
<dbReference type="PANTHER" id="PTHR43156:SF15">
    <property type="entry name" value="PHOSPHOSERINE PHOSPHATASE RSBU"/>
    <property type="match status" value="1"/>
</dbReference>
<dbReference type="InterPro" id="IPR001932">
    <property type="entry name" value="PPM-type_phosphatase-like_dom"/>
</dbReference>
<accession>A0A1C0YBG4</accession>
<dbReference type="InterPro" id="IPR017944">
    <property type="entry name" value="KaiA/RbsU_helical_domain_sf"/>
</dbReference>
<dbReference type="Pfam" id="PF08673">
    <property type="entry name" value="RsbU_N"/>
    <property type="match status" value="1"/>
</dbReference>
<sequence length="332" mass="37864">MKELQKQYTRILADYIEEQTERNLYIGQNFIRQLLQKNVAPEEVIHIHKSAVEEIIDEFPDELRYAYDFLIEVMVHYGLALSEHKSLLQQQEEIQMELQVATNIQNMILKSTRPSISGVDVGVISVPARKMSGDYVHFVEDHEKYVGVVVADVVGKGIPAALCMSMVKYGMDSLEHSESEPSHVLEVINRIVEKSVDDTMFVSMFYGRYDVEKSIFSYGSAGHEPALYYEAATDTYHELSAKGLLLGILPEGNYQQKEIQLMEDDLVIMMTDGVTEIRTNLEMDAIAKITSIVSTHRNESAQHIVDCVFKELEKLQEFELSDDFTLVILKKI</sequence>
<dbReference type="PANTHER" id="PTHR43156">
    <property type="entry name" value="STAGE II SPORULATION PROTEIN E-RELATED"/>
    <property type="match status" value="1"/>
</dbReference>
<dbReference type="Proteomes" id="UP000093199">
    <property type="component" value="Unassembled WGS sequence"/>
</dbReference>
<dbReference type="STRING" id="33978.A6M13_15010"/>
<name>A0A1C0YBG4_9BACL</name>
<dbReference type="OrthoDB" id="311592at2"/>
<gene>
    <name evidence="3" type="ORF">A6M13_15010</name>
</gene>
<dbReference type="SUPFAM" id="SSF81606">
    <property type="entry name" value="PP2C-like"/>
    <property type="match status" value="1"/>
</dbReference>
<feature type="domain" description="PPM-type phosphatase" evidence="2">
    <location>
        <begin position="116"/>
        <end position="331"/>
    </location>
</feature>
<keyword evidence="1" id="KW-0378">Hydrolase</keyword>
<reference evidence="3 4" key="1">
    <citation type="submission" date="2016-07" db="EMBL/GenBank/DDBJ databases">
        <title>Caryophanon tenue genome sequencing.</title>
        <authorList>
            <person name="Verma A."/>
            <person name="Pal Y."/>
            <person name="Krishnamurthi S."/>
        </authorList>
    </citation>
    <scope>NUCLEOTIDE SEQUENCE [LARGE SCALE GENOMIC DNA]</scope>
    <source>
        <strain evidence="3 4">DSM 14152</strain>
    </source>
</reference>
<dbReference type="RefSeq" id="WP_066546256.1">
    <property type="nucleotide sequence ID" value="NZ_MASJ01000024.1"/>
</dbReference>
<dbReference type="Gene3D" id="1.10.1240.30">
    <property type="entry name" value="KaiA/RbsU domain"/>
    <property type="match status" value="1"/>
</dbReference>
<dbReference type="InterPro" id="IPR052016">
    <property type="entry name" value="Bact_Sigma-Reg"/>
</dbReference>
<proteinExistence type="predicted"/>
<evidence type="ECO:0000313" key="4">
    <source>
        <dbReference type="Proteomes" id="UP000093199"/>
    </source>
</evidence>
<dbReference type="SUPFAM" id="SSF101215">
    <property type="entry name" value="KaiA/RbsU domain"/>
    <property type="match status" value="1"/>
</dbReference>
<evidence type="ECO:0000256" key="1">
    <source>
        <dbReference type="ARBA" id="ARBA00022801"/>
    </source>
</evidence>
<dbReference type="EMBL" id="MASJ01000024">
    <property type="protein sequence ID" value="OCS84484.1"/>
    <property type="molecule type" value="Genomic_DNA"/>
</dbReference>